<feature type="compositionally biased region" description="Polar residues" evidence="1">
    <location>
        <begin position="40"/>
        <end position="69"/>
    </location>
</feature>
<feature type="compositionally biased region" description="Basic and acidic residues" evidence="1">
    <location>
        <begin position="1"/>
        <end position="14"/>
    </location>
</feature>
<evidence type="ECO:0000313" key="2">
    <source>
        <dbReference type="EMBL" id="KAK8997435.1"/>
    </source>
</evidence>
<accession>A0ABR2Q9U9</accession>
<gene>
    <name evidence="2" type="ORF">V6N11_020913</name>
</gene>
<evidence type="ECO:0000313" key="3">
    <source>
        <dbReference type="Proteomes" id="UP001396334"/>
    </source>
</evidence>
<protein>
    <submittedName>
        <fullName evidence="2">Uncharacterized protein</fullName>
    </submittedName>
</protein>
<name>A0ABR2Q9U9_9ROSI</name>
<organism evidence="2 3">
    <name type="scientific">Hibiscus sabdariffa</name>
    <name type="common">roselle</name>
    <dbReference type="NCBI Taxonomy" id="183260"/>
    <lineage>
        <taxon>Eukaryota</taxon>
        <taxon>Viridiplantae</taxon>
        <taxon>Streptophyta</taxon>
        <taxon>Embryophyta</taxon>
        <taxon>Tracheophyta</taxon>
        <taxon>Spermatophyta</taxon>
        <taxon>Magnoliopsida</taxon>
        <taxon>eudicotyledons</taxon>
        <taxon>Gunneridae</taxon>
        <taxon>Pentapetalae</taxon>
        <taxon>rosids</taxon>
        <taxon>malvids</taxon>
        <taxon>Malvales</taxon>
        <taxon>Malvaceae</taxon>
        <taxon>Malvoideae</taxon>
        <taxon>Hibiscus</taxon>
    </lineage>
</organism>
<comment type="caution">
    <text evidence="2">The sequence shown here is derived from an EMBL/GenBank/DDBJ whole genome shotgun (WGS) entry which is preliminary data.</text>
</comment>
<keyword evidence="3" id="KW-1185">Reference proteome</keyword>
<dbReference type="EMBL" id="JBBPBN010000043">
    <property type="protein sequence ID" value="KAK8997435.1"/>
    <property type="molecule type" value="Genomic_DNA"/>
</dbReference>
<dbReference type="Proteomes" id="UP001396334">
    <property type="component" value="Unassembled WGS sequence"/>
</dbReference>
<evidence type="ECO:0000256" key="1">
    <source>
        <dbReference type="SAM" id="MobiDB-lite"/>
    </source>
</evidence>
<reference evidence="2 3" key="1">
    <citation type="journal article" date="2024" name="G3 (Bethesda)">
        <title>Genome assembly of Hibiscus sabdariffa L. provides insights into metabolisms of medicinal natural products.</title>
        <authorList>
            <person name="Kim T."/>
        </authorList>
    </citation>
    <scope>NUCLEOTIDE SEQUENCE [LARGE SCALE GENOMIC DNA]</scope>
    <source>
        <strain evidence="2">TK-2024</strain>
        <tissue evidence="2">Old leaves</tissue>
    </source>
</reference>
<sequence length="98" mass="10350">MREKERGCGGERVDGSGAPNQRRMVNPKPNSLTGYRIPTVYSNSNGLLHQNSGLPENSRLSCRTSPGSLDTVTENGAALAELLTGVEETSSNGESSSL</sequence>
<proteinExistence type="predicted"/>
<feature type="region of interest" description="Disordered" evidence="1">
    <location>
        <begin position="1"/>
        <end position="69"/>
    </location>
</feature>